<dbReference type="Proteomes" id="UP000789366">
    <property type="component" value="Unassembled WGS sequence"/>
</dbReference>
<comment type="caution">
    <text evidence="1">The sequence shown here is derived from an EMBL/GenBank/DDBJ whole genome shotgun (WGS) entry which is preliminary data.</text>
</comment>
<accession>A0ACA9LZ50</accession>
<dbReference type="EMBL" id="CAJVPW010005241">
    <property type="protein sequence ID" value="CAG8552278.1"/>
    <property type="molecule type" value="Genomic_DNA"/>
</dbReference>
<evidence type="ECO:0000313" key="1">
    <source>
        <dbReference type="EMBL" id="CAG8552278.1"/>
    </source>
</evidence>
<organism evidence="1 2">
    <name type="scientific">Cetraspora pellucida</name>
    <dbReference type="NCBI Taxonomy" id="1433469"/>
    <lineage>
        <taxon>Eukaryota</taxon>
        <taxon>Fungi</taxon>
        <taxon>Fungi incertae sedis</taxon>
        <taxon>Mucoromycota</taxon>
        <taxon>Glomeromycotina</taxon>
        <taxon>Glomeromycetes</taxon>
        <taxon>Diversisporales</taxon>
        <taxon>Gigasporaceae</taxon>
        <taxon>Cetraspora</taxon>
    </lineage>
</organism>
<name>A0ACA9LZ50_9GLOM</name>
<keyword evidence="2" id="KW-1185">Reference proteome</keyword>
<sequence length="138" mass="16104">MNSKANNIELSTHYCISHTNSTQTTRSIEIDSCSNSSSETIRNNRLLIYSRQMQKDDDDEELYTHVNIFHEHRGHLERDRKARTELDTEILDLYDPIREPIPYNSTRQSIFSSSTSRSVDTLSSFYRLVEVLFTSAHE</sequence>
<proteinExistence type="predicted"/>
<protein>
    <submittedName>
        <fullName evidence="1">3968_t:CDS:1</fullName>
    </submittedName>
</protein>
<gene>
    <name evidence="1" type="ORF">SPELUC_LOCUS5259</name>
</gene>
<reference evidence="1" key="1">
    <citation type="submission" date="2021-06" db="EMBL/GenBank/DDBJ databases">
        <authorList>
            <person name="Kallberg Y."/>
            <person name="Tangrot J."/>
            <person name="Rosling A."/>
        </authorList>
    </citation>
    <scope>NUCLEOTIDE SEQUENCE</scope>
    <source>
        <strain evidence="1">28 12/20/2015</strain>
    </source>
</reference>
<evidence type="ECO:0000313" key="2">
    <source>
        <dbReference type="Proteomes" id="UP000789366"/>
    </source>
</evidence>